<feature type="compositionally biased region" description="Polar residues" evidence="1">
    <location>
        <begin position="11"/>
        <end position="26"/>
    </location>
</feature>
<gene>
    <name evidence="2" type="ORF">CR513_18822</name>
</gene>
<evidence type="ECO:0000313" key="2">
    <source>
        <dbReference type="EMBL" id="RDX98277.1"/>
    </source>
</evidence>
<reference evidence="2" key="1">
    <citation type="submission" date="2018-05" db="EMBL/GenBank/DDBJ databases">
        <title>Draft genome of Mucuna pruriens seed.</title>
        <authorList>
            <person name="Nnadi N.E."/>
            <person name="Vos R."/>
            <person name="Hasami M.H."/>
            <person name="Devisetty U.K."/>
            <person name="Aguiy J.C."/>
        </authorList>
    </citation>
    <scope>NUCLEOTIDE SEQUENCE [LARGE SCALE GENOMIC DNA]</scope>
    <source>
        <strain evidence="2">JCA_2017</strain>
    </source>
</reference>
<comment type="caution">
    <text evidence="2">The sequence shown here is derived from an EMBL/GenBank/DDBJ whole genome shotgun (WGS) entry which is preliminary data.</text>
</comment>
<feature type="compositionally biased region" description="Polar residues" evidence="1">
    <location>
        <begin position="115"/>
        <end position="127"/>
    </location>
</feature>
<sequence length="158" mass="17500">MRKRGAMGTESAISGTTFPTTAATESVSSRQLVIFGGLDEAASNKQSRVLTKYELQQHAILAKYERLHSRPQDANRTVSQYCESFTVSNLPSQTIPNPRGNASVVTLRSGRELPQPTQQQELRPTNVDSKRDANSQVPQQDRFVPLLFLSRTLSAKKP</sequence>
<organism evidence="2 3">
    <name type="scientific">Mucuna pruriens</name>
    <name type="common">Velvet bean</name>
    <name type="synonym">Dolichos pruriens</name>
    <dbReference type="NCBI Taxonomy" id="157652"/>
    <lineage>
        <taxon>Eukaryota</taxon>
        <taxon>Viridiplantae</taxon>
        <taxon>Streptophyta</taxon>
        <taxon>Embryophyta</taxon>
        <taxon>Tracheophyta</taxon>
        <taxon>Spermatophyta</taxon>
        <taxon>Magnoliopsida</taxon>
        <taxon>eudicotyledons</taxon>
        <taxon>Gunneridae</taxon>
        <taxon>Pentapetalae</taxon>
        <taxon>rosids</taxon>
        <taxon>fabids</taxon>
        <taxon>Fabales</taxon>
        <taxon>Fabaceae</taxon>
        <taxon>Papilionoideae</taxon>
        <taxon>50 kb inversion clade</taxon>
        <taxon>NPAAA clade</taxon>
        <taxon>indigoferoid/millettioid clade</taxon>
        <taxon>Phaseoleae</taxon>
        <taxon>Mucuna</taxon>
    </lineage>
</organism>
<protein>
    <submittedName>
        <fullName evidence="2">Uncharacterized protein</fullName>
    </submittedName>
</protein>
<feature type="region of interest" description="Disordered" evidence="1">
    <location>
        <begin position="1"/>
        <end position="26"/>
    </location>
</feature>
<feature type="non-terminal residue" evidence="2">
    <location>
        <position position="158"/>
    </location>
</feature>
<feature type="region of interest" description="Disordered" evidence="1">
    <location>
        <begin position="111"/>
        <end position="139"/>
    </location>
</feature>
<accession>A0A371H660</accession>
<dbReference type="AlphaFoldDB" id="A0A371H660"/>
<keyword evidence="3" id="KW-1185">Reference proteome</keyword>
<evidence type="ECO:0000313" key="3">
    <source>
        <dbReference type="Proteomes" id="UP000257109"/>
    </source>
</evidence>
<dbReference type="Proteomes" id="UP000257109">
    <property type="component" value="Unassembled WGS sequence"/>
</dbReference>
<name>A0A371H660_MUCPR</name>
<evidence type="ECO:0000256" key="1">
    <source>
        <dbReference type="SAM" id="MobiDB-lite"/>
    </source>
</evidence>
<proteinExistence type="predicted"/>
<dbReference type="EMBL" id="QJKJ01003483">
    <property type="protein sequence ID" value="RDX98277.1"/>
    <property type="molecule type" value="Genomic_DNA"/>
</dbReference>